<protein>
    <submittedName>
        <fullName evidence="3">Phage-related protein, tail component</fullName>
    </submittedName>
</protein>
<dbReference type="EMBL" id="FNPF01000010">
    <property type="protein sequence ID" value="SDY55604.1"/>
    <property type="molecule type" value="Genomic_DNA"/>
</dbReference>
<keyword evidence="1" id="KW-1133">Transmembrane helix</keyword>
<evidence type="ECO:0000259" key="2">
    <source>
        <dbReference type="Pfam" id="PF24801"/>
    </source>
</evidence>
<dbReference type="OrthoDB" id="7349961at2"/>
<organism evidence="3 4">
    <name type="scientific">Citreimonas salinaria</name>
    <dbReference type="NCBI Taxonomy" id="321339"/>
    <lineage>
        <taxon>Bacteria</taxon>
        <taxon>Pseudomonadati</taxon>
        <taxon>Pseudomonadota</taxon>
        <taxon>Alphaproteobacteria</taxon>
        <taxon>Rhodobacterales</taxon>
        <taxon>Roseobacteraceae</taxon>
        <taxon>Citreimonas</taxon>
    </lineage>
</organism>
<proteinExistence type="predicted"/>
<feature type="domain" description="Tip attachment protein J HDII-ins2" evidence="2">
    <location>
        <begin position="246"/>
        <end position="369"/>
    </location>
</feature>
<dbReference type="STRING" id="321339.SAMN05444340_110107"/>
<gene>
    <name evidence="3" type="ORF">SAMN05444340_110107</name>
</gene>
<dbReference type="Proteomes" id="UP000199286">
    <property type="component" value="Unassembled WGS sequence"/>
</dbReference>
<evidence type="ECO:0000256" key="1">
    <source>
        <dbReference type="SAM" id="Phobius"/>
    </source>
</evidence>
<reference evidence="3 4" key="1">
    <citation type="submission" date="2016-10" db="EMBL/GenBank/DDBJ databases">
        <authorList>
            <person name="de Groot N.N."/>
        </authorList>
    </citation>
    <scope>NUCLEOTIDE SEQUENCE [LARGE SCALE GENOMIC DNA]</scope>
    <source>
        <strain evidence="3 4">DSM 26880</strain>
    </source>
</reference>
<keyword evidence="4" id="KW-1185">Reference proteome</keyword>
<dbReference type="InterPro" id="IPR055385">
    <property type="entry name" value="GpJ_HDII-ins2"/>
</dbReference>
<evidence type="ECO:0000313" key="3">
    <source>
        <dbReference type="EMBL" id="SDY55604.1"/>
    </source>
</evidence>
<name>A0A1H3KVB3_9RHOB</name>
<evidence type="ECO:0000313" key="4">
    <source>
        <dbReference type="Proteomes" id="UP000199286"/>
    </source>
</evidence>
<dbReference type="Pfam" id="PF24801">
    <property type="entry name" value="FNIII-A_GpJ"/>
    <property type="match status" value="1"/>
</dbReference>
<dbReference type="RefSeq" id="WP_089883863.1">
    <property type="nucleotide sequence ID" value="NZ_FNPF01000010.1"/>
</dbReference>
<keyword evidence="1" id="KW-0472">Membrane</keyword>
<accession>A0A1H3KVB3</accession>
<feature type="transmembrane region" description="Helical" evidence="1">
    <location>
        <begin position="116"/>
        <end position="137"/>
    </location>
</feature>
<keyword evidence="1" id="KW-0812">Transmembrane</keyword>
<dbReference type="AlphaFoldDB" id="A0A1H3KVB3"/>
<sequence>MSIRVIRTRALPDQARHGFEIEATVTVAEIIDRALPNAPETVLDRLRVTLVAGDGQTAMIPRLWWGRVRPHSGTTVVIRVVPGELVTMAAAYLTHLAGTAYFAATGAFLSAAAVNAIYFGSMAAIVAIGGALINALTPRPELPGGGRDPEAEYKIDGWKNRAAPGDPVPLPFGHIRVAPVFAARPYTEIVGDDQYVRTLFLLGYGRLDVSDIRIGDTPIENFQNVDYEVREGAPDDEPVTLTSQQVIEEVVGVELNKSAGPWAGSTARSSVRASLVIHFPAGLIRNGETSDNTYSTSVTLRIRQRQDGGEWQLVHDLRYKAKKRDPFFRQYTWTLPHRGAWDIDVELVDGRTDRYTQNTVVLSALQSIRPEYPIATDVPLALLAVRIRASHQLSGSLDSVNALVKRHALEWDGAAWITGLPRNPASAFIHALQGAHAVFPVEDAGIDFDALAEWFDFCVAKGLHYDHNRAKWGSLRELLIEIAKAGRASPRHDGVKWSVVIDRPAAHAIDHIHPRNSQKLRGRRIYADFPDAIRVRFADEENDYQESEVVVRWPGHVGSIDVIEEWQAPGKTNAQEIMREIYRDMQVAIHRRDRWMVEQDGLARVATRGDTIRLSHDVLSDVQAAARVLEVRDRLIVLDSEVLMEAGTDYGVRYLDFDESDPVGQSVLTAVQTVEGVTRALHVTGEGVPAVGALIVFGVLGEESEEVLVLDVEPGKDGIVPMTLTNAAPEIDALTDAYVPPEWDPVVGEVIDAGGLPVAPVLVDIETEGDEGSFGTTSRAVLVAASGDPADTVAIASITLRHRLAGAGTWAEATIPGASGTATLTYDLGDEIELQLVAVNFADGAGAASDIAAYTVGDRVPLPAALDLDSIEVAGAIGHAVLSLAHSDPATTEIAVFRTPNGGTLDTATDEVRRVEATAGSTVVIVDGDSTRSQMLGAGMSSWTAGGGWTIAGGEATHTPGSESTLSQAVTLEAGQTYRGYITVSGRTAGSVTARLAGGTAVATDPITADGQTLIALEAAPGNDRIEIVATSDFDGSIEAVLLYRESAGTAPQGAQDYRFAAINAEGVGSAPSSAITVTII</sequence>